<reference evidence="1 2" key="1">
    <citation type="submission" date="2017-11" db="EMBL/GenBank/DDBJ databases">
        <title>Complete genome of a free-living desiccation-tolerant cyanobacterium and its photosynthetic adaptation to extreme terrestrial habitat.</title>
        <authorList>
            <person name="Shang J."/>
        </authorList>
    </citation>
    <scope>NUCLEOTIDE SEQUENCE [LARGE SCALE GENOMIC DNA]</scope>
    <source>
        <strain evidence="1 2">CCNUN1</strain>
        <plasmid evidence="2">pnfsy08</plasmid>
    </source>
</reference>
<dbReference type="AlphaFoldDB" id="A0A2K8TC70"/>
<dbReference type="KEGG" id="nfl:COO91_10893"/>
<gene>
    <name evidence="1" type="ORF">COO91_10893</name>
</gene>
<proteinExistence type="predicted"/>
<keyword evidence="1" id="KW-0614">Plasmid</keyword>
<dbReference type="Proteomes" id="UP000232003">
    <property type="component" value="Plasmid pNFSY08"/>
</dbReference>
<organism evidence="1 2">
    <name type="scientific">Nostoc flagelliforme CCNUN1</name>
    <dbReference type="NCBI Taxonomy" id="2038116"/>
    <lineage>
        <taxon>Bacteria</taxon>
        <taxon>Bacillati</taxon>
        <taxon>Cyanobacteriota</taxon>
        <taxon>Cyanophyceae</taxon>
        <taxon>Nostocales</taxon>
        <taxon>Nostocaceae</taxon>
        <taxon>Nostoc</taxon>
    </lineage>
</organism>
<sequence length="45" mass="5150">MAASYIELHQAQSPAPYQDLHSTITLKSLALIPYSLELFKRAIRY</sequence>
<accession>A0A2K8TC70</accession>
<name>A0A2K8TC70_9NOSO</name>
<evidence type="ECO:0000313" key="1">
    <source>
        <dbReference type="EMBL" id="AUB44655.1"/>
    </source>
</evidence>
<evidence type="ECO:0000313" key="2">
    <source>
        <dbReference type="Proteomes" id="UP000232003"/>
    </source>
</evidence>
<protein>
    <submittedName>
        <fullName evidence="1">Uncharacterized protein</fullName>
    </submittedName>
</protein>
<keyword evidence="2" id="KW-1185">Reference proteome</keyword>
<dbReference type="EMBL" id="CP024793">
    <property type="protein sequence ID" value="AUB44655.1"/>
    <property type="molecule type" value="Genomic_DNA"/>
</dbReference>
<geneLocation type="plasmid" evidence="2">
    <name>pnfsy08</name>
</geneLocation>